<name>A0A554VPC3_9FLAO</name>
<evidence type="ECO:0008006" key="3">
    <source>
        <dbReference type="Google" id="ProtNLM"/>
    </source>
</evidence>
<evidence type="ECO:0000313" key="2">
    <source>
        <dbReference type="Proteomes" id="UP000318833"/>
    </source>
</evidence>
<dbReference type="Proteomes" id="UP000318833">
    <property type="component" value="Unassembled WGS sequence"/>
</dbReference>
<evidence type="ECO:0000313" key="1">
    <source>
        <dbReference type="EMBL" id="TSE10329.1"/>
    </source>
</evidence>
<sequence>MDKKIRDFFKPTPIINLLVHFAKSNVYHEIFVFKQFIYDMDSSMKKHQNVFIEGVKDIKFQSEEEKYDFENYYEMEDEKYFNIYPKFILHSVVITLYSHLENKITSLIQMLEHHNEEDLKERLDKIKGKSDLQKYKKFLKVNFEVEYSADLWDRVNRIRLIRNSIVHDNSSLHRSKYESVKRFMLNNTKTFLINDNKFRITDSSVLIGCTEVIGDFLTQTYCQVEKKLV</sequence>
<proteinExistence type="predicted"/>
<dbReference type="AlphaFoldDB" id="A0A554VPC3"/>
<keyword evidence="2" id="KW-1185">Reference proteome</keyword>
<organism evidence="1 2">
    <name type="scientific">Aquimarina algiphila</name>
    <dbReference type="NCBI Taxonomy" id="2047982"/>
    <lineage>
        <taxon>Bacteria</taxon>
        <taxon>Pseudomonadati</taxon>
        <taxon>Bacteroidota</taxon>
        <taxon>Flavobacteriia</taxon>
        <taxon>Flavobacteriales</taxon>
        <taxon>Flavobacteriaceae</taxon>
        <taxon>Aquimarina</taxon>
    </lineage>
</organism>
<comment type="caution">
    <text evidence="1">The sequence shown here is derived from an EMBL/GenBank/DDBJ whole genome shotgun (WGS) entry which is preliminary data.</text>
</comment>
<dbReference type="RefSeq" id="WP_143915628.1">
    <property type="nucleotide sequence ID" value="NZ_CANMXV010000014.1"/>
</dbReference>
<gene>
    <name evidence="1" type="ORF">FOF46_04660</name>
</gene>
<dbReference type="EMBL" id="VLNR01000007">
    <property type="protein sequence ID" value="TSE10329.1"/>
    <property type="molecule type" value="Genomic_DNA"/>
</dbReference>
<reference evidence="1 2" key="1">
    <citation type="submission" date="2019-07" db="EMBL/GenBank/DDBJ databases">
        <title>The draft genome sequence of Aquimarina algiphila M91.</title>
        <authorList>
            <person name="Meng X."/>
        </authorList>
    </citation>
    <scope>NUCLEOTIDE SEQUENCE [LARGE SCALE GENOMIC DNA]</scope>
    <source>
        <strain evidence="1 2">M91</strain>
    </source>
</reference>
<accession>A0A554VPC3</accession>
<protein>
    <recommendedName>
        <fullName evidence="3">RiboL-PSP-HEPN domain-containing protein</fullName>
    </recommendedName>
</protein>